<feature type="region of interest" description="Disordered" evidence="1">
    <location>
        <begin position="30"/>
        <end position="100"/>
    </location>
</feature>
<evidence type="ECO:0000313" key="2">
    <source>
        <dbReference type="EMBL" id="KRY16775.1"/>
    </source>
</evidence>
<evidence type="ECO:0000313" key="3">
    <source>
        <dbReference type="Proteomes" id="UP000054783"/>
    </source>
</evidence>
<comment type="caution">
    <text evidence="2">The sequence shown here is derived from an EMBL/GenBank/DDBJ whole genome shotgun (WGS) entry which is preliminary data.</text>
</comment>
<organism evidence="2 3">
    <name type="scientific">Trichinella patagoniensis</name>
    <dbReference type="NCBI Taxonomy" id="990121"/>
    <lineage>
        <taxon>Eukaryota</taxon>
        <taxon>Metazoa</taxon>
        <taxon>Ecdysozoa</taxon>
        <taxon>Nematoda</taxon>
        <taxon>Enoplea</taxon>
        <taxon>Dorylaimia</taxon>
        <taxon>Trichinellida</taxon>
        <taxon>Trichinellidae</taxon>
        <taxon>Trichinella</taxon>
    </lineage>
</organism>
<protein>
    <submittedName>
        <fullName evidence="2">Uncharacterized protein</fullName>
    </submittedName>
</protein>
<evidence type="ECO:0000256" key="1">
    <source>
        <dbReference type="SAM" id="MobiDB-lite"/>
    </source>
</evidence>
<dbReference type="EMBL" id="JYDQ01000072">
    <property type="protein sequence ID" value="KRY16775.1"/>
    <property type="molecule type" value="Genomic_DNA"/>
</dbReference>
<dbReference type="AlphaFoldDB" id="A0A0V0ZVP4"/>
<gene>
    <name evidence="2" type="ORF">T12_4175</name>
</gene>
<proteinExistence type="predicted"/>
<reference evidence="2 3" key="1">
    <citation type="submission" date="2015-01" db="EMBL/GenBank/DDBJ databases">
        <title>Evolution of Trichinella species and genotypes.</title>
        <authorList>
            <person name="Korhonen P.K."/>
            <person name="Edoardo P."/>
            <person name="Giuseppe L.R."/>
            <person name="Gasser R.B."/>
        </authorList>
    </citation>
    <scope>NUCLEOTIDE SEQUENCE [LARGE SCALE GENOMIC DNA]</scope>
    <source>
        <strain evidence="2">ISS2496</strain>
    </source>
</reference>
<name>A0A0V0ZVP4_9BILA</name>
<sequence length="190" mass="19639">MPGRVAGAGSSFRLASRLVDILVKEVRTQDPWYDEPFHNGDVYASPPASHLQRQRPLAAEGHPPPVAEQDGASGASKGSPPTAHVYLEAPSSPGDGDPHFGCSGHALSGFRSVAGDSLAGGGPSCNNESIQVQSWRVVGSFVPAALLSWPGCPSLLSWRRSSGPSLPSLASRCRRAAAVSPGSRLPPGLS</sequence>
<accession>A0A0V0ZVP4</accession>
<keyword evidence="3" id="KW-1185">Reference proteome</keyword>
<dbReference type="Proteomes" id="UP000054783">
    <property type="component" value="Unassembled WGS sequence"/>
</dbReference>